<dbReference type="AlphaFoldDB" id="A0A6J4HDS4"/>
<feature type="non-terminal residue" evidence="2">
    <location>
        <position position="1"/>
    </location>
</feature>
<protein>
    <submittedName>
        <fullName evidence="2">Uncharacterized protein</fullName>
    </submittedName>
</protein>
<evidence type="ECO:0000256" key="1">
    <source>
        <dbReference type="SAM" id="MobiDB-lite"/>
    </source>
</evidence>
<feature type="compositionally biased region" description="Low complexity" evidence="1">
    <location>
        <begin position="19"/>
        <end position="28"/>
    </location>
</feature>
<organism evidence="2">
    <name type="scientific">uncultured Blastococcus sp</name>
    <dbReference type="NCBI Taxonomy" id="217144"/>
    <lineage>
        <taxon>Bacteria</taxon>
        <taxon>Bacillati</taxon>
        <taxon>Actinomycetota</taxon>
        <taxon>Actinomycetes</taxon>
        <taxon>Geodermatophilales</taxon>
        <taxon>Geodermatophilaceae</taxon>
        <taxon>Blastococcus</taxon>
        <taxon>environmental samples</taxon>
    </lineage>
</organism>
<gene>
    <name evidence="2" type="ORF">AVDCRST_MAG52-461</name>
</gene>
<dbReference type="EMBL" id="CADCTN010000030">
    <property type="protein sequence ID" value="CAA9219431.1"/>
    <property type="molecule type" value="Genomic_DNA"/>
</dbReference>
<feature type="compositionally biased region" description="Basic residues" evidence="1">
    <location>
        <begin position="49"/>
        <end position="66"/>
    </location>
</feature>
<evidence type="ECO:0000313" key="2">
    <source>
        <dbReference type="EMBL" id="CAA9219431.1"/>
    </source>
</evidence>
<sequence length="115" mass="12752">EAAPAAGLREAGRRRPRRGPTGADGAAGQRRRPRRGPEPRGAGPPGALRRLRAHRARVGVRRRAAGPHHDLPRGHLRDLRDRRGRGRRGDDHRRPRDRAPLRDRGGTSPRARLGL</sequence>
<reference evidence="2" key="1">
    <citation type="submission" date="2020-02" db="EMBL/GenBank/DDBJ databases">
        <authorList>
            <person name="Meier V. D."/>
        </authorList>
    </citation>
    <scope>NUCLEOTIDE SEQUENCE</scope>
    <source>
        <strain evidence="2">AVDCRST_MAG52</strain>
    </source>
</reference>
<accession>A0A6J4HDS4</accession>
<proteinExistence type="predicted"/>
<name>A0A6J4HDS4_9ACTN</name>
<feature type="region of interest" description="Disordered" evidence="1">
    <location>
        <begin position="1"/>
        <end position="115"/>
    </location>
</feature>
<feature type="compositionally biased region" description="Basic and acidic residues" evidence="1">
    <location>
        <begin position="67"/>
        <end position="105"/>
    </location>
</feature>
<feature type="compositionally biased region" description="Low complexity" evidence="1">
    <location>
        <begin position="39"/>
        <end position="48"/>
    </location>
</feature>
<feature type="non-terminal residue" evidence="2">
    <location>
        <position position="115"/>
    </location>
</feature>